<organism evidence="3 4">
    <name type="scientific">Halobium palmae</name>
    <dbReference type="NCBI Taxonomy" id="1776492"/>
    <lineage>
        <taxon>Archaea</taxon>
        <taxon>Methanobacteriati</taxon>
        <taxon>Methanobacteriota</taxon>
        <taxon>Stenosarchaea group</taxon>
        <taxon>Halobacteria</taxon>
        <taxon>Halobacteriales</taxon>
        <taxon>Haloferacaceae</taxon>
        <taxon>Halobium</taxon>
    </lineage>
</organism>
<evidence type="ECO:0000259" key="2">
    <source>
        <dbReference type="Pfam" id="PF08447"/>
    </source>
</evidence>
<evidence type="ECO:0000313" key="4">
    <source>
        <dbReference type="Proteomes" id="UP001596328"/>
    </source>
</evidence>
<dbReference type="Proteomes" id="UP001596328">
    <property type="component" value="Unassembled WGS sequence"/>
</dbReference>
<gene>
    <name evidence="3" type="ORF">ACFQE1_15315</name>
</gene>
<comment type="caution">
    <text evidence="3">The sequence shown here is derived from an EMBL/GenBank/DDBJ whole genome shotgun (WGS) entry which is preliminary data.</text>
</comment>
<dbReference type="InterPro" id="IPR013655">
    <property type="entry name" value="PAS_fold_3"/>
</dbReference>
<protein>
    <submittedName>
        <fullName evidence="3">PAS domain-containing protein</fullName>
    </submittedName>
</protein>
<reference evidence="3 4" key="1">
    <citation type="journal article" date="2019" name="Int. J. Syst. Evol. Microbiol.">
        <title>The Global Catalogue of Microorganisms (GCM) 10K type strain sequencing project: providing services to taxonomists for standard genome sequencing and annotation.</title>
        <authorList>
            <consortium name="The Broad Institute Genomics Platform"/>
            <consortium name="The Broad Institute Genome Sequencing Center for Infectious Disease"/>
            <person name="Wu L."/>
            <person name="Ma J."/>
        </authorList>
    </citation>
    <scope>NUCLEOTIDE SEQUENCE [LARGE SCALE GENOMIC DNA]</scope>
    <source>
        <strain evidence="3 4">NBRC 111368</strain>
    </source>
</reference>
<evidence type="ECO:0000256" key="1">
    <source>
        <dbReference type="SAM" id="MobiDB-lite"/>
    </source>
</evidence>
<feature type="region of interest" description="Disordered" evidence="1">
    <location>
        <begin position="77"/>
        <end position="98"/>
    </location>
</feature>
<name>A0ABD5S3A3_9EURY</name>
<dbReference type="AlphaFoldDB" id="A0ABD5S3A3"/>
<feature type="domain" description="PAS fold-3" evidence="2">
    <location>
        <begin position="12"/>
        <end position="72"/>
    </location>
</feature>
<dbReference type="EMBL" id="JBHSWU010000664">
    <property type="protein sequence ID" value="MFC6725712.1"/>
    <property type="molecule type" value="Genomic_DNA"/>
</dbReference>
<dbReference type="InterPro" id="IPR000014">
    <property type="entry name" value="PAS"/>
</dbReference>
<proteinExistence type="predicted"/>
<dbReference type="InterPro" id="IPR035965">
    <property type="entry name" value="PAS-like_dom_sf"/>
</dbReference>
<dbReference type="SUPFAM" id="SSF55785">
    <property type="entry name" value="PYP-like sensor domain (PAS domain)"/>
    <property type="match status" value="1"/>
</dbReference>
<keyword evidence="4" id="KW-1185">Reference proteome</keyword>
<dbReference type="CDD" id="cd00130">
    <property type="entry name" value="PAS"/>
    <property type="match status" value="1"/>
</dbReference>
<dbReference type="Pfam" id="PF08447">
    <property type="entry name" value="PAS_3"/>
    <property type="match status" value="1"/>
</dbReference>
<evidence type="ECO:0000313" key="3">
    <source>
        <dbReference type="EMBL" id="MFC6725712.1"/>
    </source>
</evidence>
<accession>A0ABD5S3A3</accession>
<sequence>MDGGTGHQYSGDVLHPEDTGAVMEATQEAIEARDDYDIMYRMITSRGAEVTVREWGRGIFDETGELVAIEGYIWDPDTEDSRLIDPSDGSATEGLEKL</sequence>
<dbReference type="Gene3D" id="3.30.450.20">
    <property type="entry name" value="PAS domain"/>
    <property type="match status" value="1"/>
</dbReference>